<dbReference type="InterPro" id="IPR036291">
    <property type="entry name" value="NAD(P)-bd_dom_sf"/>
</dbReference>
<sequence>MTLAYLPIFPFTSRHDVYPEIDPEVQYAAQTHKGKVVLITGSSRGIGEDLAITYAKAGASLVLAARTQKALDEVKAKILREVPSADVLVVPTDVVDVAQVEAAVKAGLERFGKFDIVIANAGKADAFDKSISEKDPLEWWNIVEVNIRGVYNVAQRVVLFYFGRRDIETESLASHCPTCPNPYTLSKEAAHVFVEYVALEYPNVKAFAVHPGTVDTEMTREAGVVGEDNVQLASATYLYLTAGKADWLSGKFLFVNWDMGELQRDWKDKILESNALVSRIVIPA</sequence>
<name>A0A4Y9Z5G5_9AGAM</name>
<protein>
    <recommendedName>
        <fullName evidence="5">NAD-P-binding protein</fullName>
    </recommendedName>
</protein>
<dbReference type="OrthoDB" id="1933717at2759"/>
<dbReference type="AlphaFoldDB" id="A0A4Y9Z5G5"/>
<evidence type="ECO:0000313" key="4">
    <source>
        <dbReference type="Proteomes" id="UP000298327"/>
    </source>
</evidence>
<dbReference type="Pfam" id="PF00106">
    <property type="entry name" value="adh_short"/>
    <property type="match status" value="1"/>
</dbReference>
<keyword evidence="2" id="KW-0560">Oxidoreductase</keyword>
<dbReference type="EMBL" id="SEOQ01000145">
    <property type="protein sequence ID" value="TFY69128.1"/>
    <property type="molecule type" value="Genomic_DNA"/>
</dbReference>
<dbReference type="Proteomes" id="UP000298327">
    <property type="component" value="Unassembled WGS sequence"/>
</dbReference>
<dbReference type="Gene3D" id="3.40.50.720">
    <property type="entry name" value="NAD(P)-binding Rossmann-like Domain"/>
    <property type="match status" value="1"/>
</dbReference>
<accession>A0A4Y9Z5G5</accession>
<evidence type="ECO:0008006" key="5">
    <source>
        <dbReference type="Google" id="ProtNLM"/>
    </source>
</evidence>
<reference evidence="3 4" key="1">
    <citation type="submission" date="2019-02" db="EMBL/GenBank/DDBJ databases">
        <title>Genome sequencing of the rare red list fungi Dentipellis fragilis.</title>
        <authorList>
            <person name="Buettner E."/>
            <person name="Kellner H."/>
        </authorList>
    </citation>
    <scope>NUCLEOTIDE SEQUENCE [LARGE SCALE GENOMIC DNA]</scope>
    <source>
        <strain evidence="3 4">DSM 105465</strain>
    </source>
</reference>
<dbReference type="PANTHER" id="PTHR42901">
    <property type="entry name" value="ALCOHOL DEHYDROGENASE"/>
    <property type="match status" value="1"/>
</dbReference>
<keyword evidence="4" id="KW-1185">Reference proteome</keyword>
<dbReference type="PRINTS" id="PR00081">
    <property type="entry name" value="GDHRDH"/>
</dbReference>
<gene>
    <name evidence="3" type="ORF">EVG20_g3287</name>
</gene>
<evidence type="ECO:0000313" key="3">
    <source>
        <dbReference type="EMBL" id="TFY69128.1"/>
    </source>
</evidence>
<comment type="similarity">
    <text evidence="1">Belongs to the short-chain dehydrogenases/reductases (SDR) family.</text>
</comment>
<dbReference type="InterPro" id="IPR002347">
    <property type="entry name" value="SDR_fam"/>
</dbReference>
<dbReference type="CDD" id="cd05233">
    <property type="entry name" value="SDR_c"/>
    <property type="match status" value="1"/>
</dbReference>
<proteinExistence type="inferred from homology"/>
<comment type="caution">
    <text evidence="3">The sequence shown here is derived from an EMBL/GenBank/DDBJ whole genome shotgun (WGS) entry which is preliminary data.</text>
</comment>
<dbReference type="GO" id="GO:0016491">
    <property type="term" value="F:oxidoreductase activity"/>
    <property type="evidence" value="ECO:0007669"/>
    <property type="project" value="UniProtKB-KW"/>
</dbReference>
<evidence type="ECO:0000256" key="1">
    <source>
        <dbReference type="ARBA" id="ARBA00006484"/>
    </source>
</evidence>
<evidence type="ECO:0000256" key="2">
    <source>
        <dbReference type="ARBA" id="ARBA00023002"/>
    </source>
</evidence>
<dbReference type="STRING" id="205917.A0A4Y9Z5G5"/>
<dbReference type="SUPFAM" id="SSF51735">
    <property type="entry name" value="NAD(P)-binding Rossmann-fold domains"/>
    <property type="match status" value="1"/>
</dbReference>
<organism evidence="3 4">
    <name type="scientific">Dentipellis fragilis</name>
    <dbReference type="NCBI Taxonomy" id="205917"/>
    <lineage>
        <taxon>Eukaryota</taxon>
        <taxon>Fungi</taxon>
        <taxon>Dikarya</taxon>
        <taxon>Basidiomycota</taxon>
        <taxon>Agaricomycotina</taxon>
        <taxon>Agaricomycetes</taxon>
        <taxon>Russulales</taxon>
        <taxon>Hericiaceae</taxon>
        <taxon>Dentipellis</taxon>
    </lineage>
</organism>
<dbReference type="PANTHER" id="PTHR42901:SF1">
    <property type="entry name" value="ALCOHOL DEHYDROGENASE"/>
    <property type="match status" value="1"/>
</dbReference>